<dbReference type="AlphaFoldDB" id="A0A1G7P9I2"/>
<name>A0A1G7P9I2_9BURK</name>
<gene>
    <name evidence="1" type="ORF">SAMN05216466_101202</name>
</gene>
<organism evidence="1 2">
    <name type="scientific">Paraburkholderia phenazinium</name>
    <dbReference type="NCBI Taxonomy" id="60549"/>
    <lineage>
        <taxon>Bacteria</taxon>
        <taxon>Pseudomonadati</taxon>
        <taxon>Pseudomonadota</taxon>
        <taxon>Betaproteobacteria</taxon>
        <taxon>Burkholderiales</taxon>
        <taxon>Burkholderiaceae</taxon>
        <taxon>Paraburkholderia</taxon>
    </lineage>
</organism>
<evidence type="ECO:0000313" key="1">
    <source>
        <dbReference type="EMBL" id="SDF82787.1"/>
    </source>
</evidence>
<dbReference type="EMBL" id="FNCJ01000001">
    <property type="protein sequence ID" value="SDF82787.1"/>
    <property type="molecule type" value="Genomic_DNA"/>
</dbReference>
<sequence>MMSGRSDKELGTFFDQAMRFVKHYAFGYQLEGPIYLLLDNSSI</sequence>
<evidence type="ECO:0000313" key="2">
    <source>
        <dbReference type="Proteomes" id="UP000199706"/>
    </source>
</evidence>
<proteinExistence type="predicted"/>
<protein>
    <submittedName>
        <fullName evidence="1">Uncharacterized protein</fullName>
    </submittedName>
</protein>
<reference evidence="1 2" key="1">
    <citation type="submission" date="2016-10" db="EMBL/GenBank/DDBJ databases">
        <authorList>
            <person name="de Groot N.N."/>
        </authorList>
    </citation>
    <scope>NUCLEOTIDE SEQUENCE [LARGE SCALE GENOMIC DNA]</scope>
    <source>
        <strain evidence="1 2">LMG 2247</strain>
    </source>
</reference>
<accession>A0A1G7P9I2</accession>
<dbReference type="Proteomes" id="UP000199706">
    <property type="component" value="Unassembled WGS sequence"/>
</dbReference>